<dbReference type="InterPro" id="IPR037239">
    <property type="entry name" value="OSBP_sf"/>
</dbReference>
<keyword evidence="5" id="KW-1185">Reference proteome</keyword>
<dbReference type="Gene3D" id="3.30.70.3490">
    <property type="match status" value="1"/>
</dbReference>
<feature type="non-terminal residue" evidence="4">
    <location>
        <position position="1"/>
    </location>
</feature>
<reference evidence="4" key="1">
    <citation type="submission" date="2021-02" db="EMBL/GenBank/DDBJ databases">
        <authorList>
            <person name="Nowell W R."/>
        </authorList>
    </citation>
    <scope>NUCLEOTIDE SEQUENCE</scope>
</reference>
<keyword evidence="2" id="KW-0597">Phosphoprotein</keyword>
<proteinExistence type="inferred from homology"/>
<comment type="similarity">
    <text evidence="1">Belongs to the OSBP family.</text>
</comment>
<organism evidence="4 5">
    <name type="scientific">Rotaria socialis</name>
    <dbReference type="NCBI Taxonomy" id="392032"/>
    <lineage>
        <taxon>Eukaryota</taxon>
        <taxon>Metazoa</taxon>
        <taxon>Spiralia</taxon>
        <taxon>Gnathifera</taxon>
        <taxon>Rotifera</taxon>
        <taxon>Eurotatoria</taxon>
        <taxon>Bdelloidea</taxon>
        <taxon>Philodinida</taxon>
        <taxon>Philodinidae</taxon>
        <taxon>Rotaria</taxon>
    </lineage>
</organism>
<feature type="region of interest" description="Disordered" evidence="3">
    <location>
        <begin position="48"/>
        <end position="71"/>
    </location>
</feature>
<evidence type="ECO:0000256" key="3">
    <source>
        <dbReference type="SAM" id="MobiDB-lite"/>
    </source>
</evidence>
<dbReference type="Pfam" id="PF01237">
    <property type="entry name" value="Oxysterol_BP"/>
    <property type="match status" value="1"/>
</dbReference>
<evidence type="ECO:0000313" key="4">
    <source>
        <dbReference type="EMBL" id="CAF4800684.1"/>
    </source>
</evidence>
<evidence type="ECO:0008006" key="6">
    <source>
        <dbReference type="Google" id="ProtNLM"/>
    </source>
</evidence>
<protein>
    <recommendedName>
        <fullName evidence="6">Oxysterol-binding protein</fullName>
    </recommendedName>
</protein>
<sequence length="108" mass="13356">YYNFSLFTMALNEWTEKDKRLRSRLPPTDCRFRPDIRRLEEGNIDQAAEEKNRLEEKQRATRRAMESSQQKWEPRWFSLVKHKVTGNEIWLSNDKYWQRNWNNCPDIY</sequence>
<feature type="compositionally biased region" description="Basic and acidic residues" evidence="3">
    <location>
        <begin position="48"/>
        <end position="65"/>
    </location>
</feature>
<dbReference type="PANTHER" id="PTHR10972:SF205">
    <property type="entry name" value="OXYSTEROL-BINDING PROTEIN 1"/>
    <property type="match status" value="1"/>
</dbReference>
<dbReference type="SUPFAM" id="SSF144000">
    <property type="entry name" value="Oxysterol-binding protein-like"/>
    <property type="match status" value="1"/>
</dbReference>
<dbReference type="InterPro" id="IPR000648">
    <property type="entry name" value="Oxysterol-bd"/>
</dbReference>
<dbReference type="GO" id="GO:0005829">
    <property type="term" value="C:cytosol"/>
    <property type="evidence" value="ECO:0007669"/>
    <property type="project" value="TreeGrafter"/>
</dbReference>
<dbReference type="PANTHER" id="PTHR10972">
    <property type="entry name" value="OXYSTEROL-BINDING PROTEIN-RELATED"/>
    <property type="match status" value="1"/>
</dbReference>
<dbReference type="GO" id="GO:0016020">
    <property type="term" value="C:membrane"/>
    <property type="evidence" value="ECO:0007669"/>
    <property type="project" value="TreeGrafter"/>
</dbReference>
<evidence type="ECO:0000256" key="2">
    <source>
        <dbReference type="ARBA" id="ARBA00022553"/>
    </source>
</evidence>
<gene>
    <name evidence="4" type="ORF">UJA718_LOCUS41272</name>
</gene>
<dbReference type="GO" id="GO:0032934">
    <property type="term" value="F:sterol binding"/>
    <property type="evidence" value="ECO:0007669"/>
    <property type="project" value="TreeGrafter"/>
</dbReference>
<dbReference type="EMBL" id="CAJOBP010048293">
    <property type="protein sequence ID" value="CAF4800684.1"/>
    <property type="molecule type" value="Genomic_DNA"/>
</dbReference>
<comment type="caution">
    <text evidence="4">The sequence shown here is derived from an EMBL/GenBank/DDBJ whole genome shotgun (WGS) entry which is preliminary data.</text>
</comment>
<accession>A0A821PCW5</accession>
<name>A0A821PCW5_9BILA</name>
<evidence type="ECO:0000256" key="1">
    <source>
        <dbReference type="ARBA" id="ARBA00008842"/>
    </source>
</evidence>
<dbReference type="AlphaFoldDB" id="A0A821PCW5"/>
<evidence type="ECO:0000313" key="5">
    <source>
        <dbReference type="Proteomes" id="UP000663873"/>
    </source>
</evidence>
<dbReference type="Proteomes" id="UP000663873">
    <property type="component" value="Unassembled WGS sequence"/>
</dbReference>